<evidence type="ECO:0000256" key="3">
    <source>
        <dbReference type="RuleBase" id="RU361155"/>
    </source>
</evidence>
<dbReference type="Gene3D" id="3.40.50.300">
    <property type="entry name" value="P-loop containing nucleotide triphosphate hydrolases"/>
    <property type="match status" value="1"/>
</dbReference>
<name>A0AAV7VVU3_PLEWA</name>
<keyword evidence="6" id="KW-1185">Reference proteome</keyword>
<feature type="domain" description="Sulfotransferase" evidence="4">
    <location>
        <begin position="7"/>
        <end position="196"/>
    </location>
</feature>
<evidence type="ECO:0000259" key="4">
    <source>
        <dbReference type="Pfam" id="PF00685"/>
    </source>
</evidence>
<dbReference type="EMBL" id="JANPWB010000002">
    <property type="protein sequence ID" value="KAJ1204777.1"/>
    <property type="molecule type" value="Genomic_DNA"/>
</dbReference>
<dbReference type="PANTHER" id="PTHR11783">
    <property type="entry name" value="SULFOTRANSFERASE SULT"/>
    <property type="match status" value="1"/>
</dbReference>
<comment type="caution">
    <text evidence="5">The sequence shown here is derived from an EMBL/GenBank/DDBJ whole genome shotgun (WGS) entry which is preliminary data.</text>
</comment>
<dbReference type="InterPro" id="IPR000863">
    <property type="entry name" value="Sulfotransferase_dom"/>
</dbReference>
<proteinExistence type="inferred from homology"/>
<dbReference type="Pfam" id="PF00685">
    <property type="entry name" value="Sulfotransfer_1"/>
    <property type="match status" value="1"/>
</dbReference>
<dbReference type="AlphaFoldDB" id="A0AAV7VVU3"/>
<dbReference type="GO" id="GO:0008146">
    <property type="term" value="F:sulfotransferase activity"/>
    <property type="evidence" value="ECO:0007669"/>
    <property type="project" value="InterPro"/>
</dbReference>
<evidence type="ECO:0000313" key="5">
    <source>
        <dbReference type="EMBL" id="KAJ1204777.1"/>
    </source>
</evidence>
<evidence type="ECO:0000256" key="1">
    <source>
        <dbReference type="ARBA" id="ARBA00005771"/>
    </source>
</evidence>
<organism evidence="5 6">
    <name type="scientific">Pleurodeles waltl</name>
    <name type="common">Iberian ribbed newt</name>
    <dbReference type="NCBI Taxonomy" id="8319"/>
    <lineage>
        <taxon>Eukaryota</taxon>
        <taxon>Metazoa</taxon>
        <taxon>Chordata</taxon>
        <taxon>Craniata</taxon>
        <taxon>Vertebrata</taxon>
        <taxon>Euteleostomi</taxon>
        <taxon>Amphibia</taxon>
        <taxon>Batrachia</taxon>
        <taxon>Caudata</taxon>
        <taxon>Salamandroidea</taxon>
        <taxon>Salamandridae</taxon>
        <taxon>Pleurodelinae</taxon>
        <taxon>Pleurodeles</taxon>
    </lineage>
</organism>
<sequence length="210" mass="24225">MECGRWHSTVKRLTHVQSPRVLLTHLHNDNLPKGVFVKKLKTLVVFRNPKDAAVSLFHFHNNNPVLPNYDSWDEFFECFISGKVVYGSYFDHAIAWNKHIDDENVMIVMFEDMKQDLVAATTQIADFFGIRLTKEQIQFIADKCSFKSMKEKSNETHGKMGSIIFRKGDVGDWKNHFSEAQSQEMDAKFEECLAGTKLGEKMSYNVYCTA</sequence>
<evidence type="ECO:0000313" key="6">
    <source>
        <dbReference type="Proteomes" id="UP001066276"/>
    </source>
</evidence>
<keyword evidence="2 3" id="KW-0808">Transferase</keyword>
<dbReference type="SUPFAM" id="SSF52540">
    <property type="entry name" value="P-loop containing nucleoside triphosphate hydrolases"/>
    <property type="match status" value="1"/>
</dbReference>
<accession>A0AAV7VVU3</accession>
<dbReference type="Proteomes" id="UP001066276">
    <property type="component" value="Chromosome 1_2"/>
</dbReference>
<evidence type="ECO:0000256" key="2">
    <source>
        <dbReference type="ARBA" id="ARBA00022679"/>
    </source>
</evidence>
<reference evidence="5" key="1">
    <citation type="journal article" date="2022" name="bioRxiv">
        <title>Sequencing and chromosome-scale assembly of the giantPleurodeles waltlgenome.</title>
        <authorList>
            <person name="Brown T."/>
            <person name="Elewa A."/>
            <person name="Iarovenko S."/>
            <person name="Subramanian E."/>
            <person name="Araus A.J."/>
            <person name="Petzold A."/>
            <person name="Susuki M."/>
            <person name="Suzuki K.-i.T."/>
            <person name="Hayashi T."/>
            <person name="Toyoda A."/>
            <person name="Oliveira C."/>
            <person name="Osipova E."/>
            <person name="Leigh N.D."/>
            <person name="Simon A."/>
            <person name="Yun M.H."/>
        </authorList>
    </citation>
    <scope>NUCLEOTIDE SEQUENCE</scope>
    <source>
        <strain evidence="5">20211129_DDA</strain>
        <tissue evidence="5">Liver</tissue>
    </source>
</reference>
<dbReference type="InterPro" id="IPR027417">
    <property type="entry name" value="P-loop_NTPase"/>
</dbReference>
<gene>
    <name evidence="5" type="ORF">NDU88_000215</name>
</gene>
<dbReference type="EC" id="2.8.2.-" evidence="3"/>
<comment type="similarity">
    <text evidence="1 3">Belongs to the sulfotransferase 1 family.</text>
</comment>
<protein>
    <recommendedName>
        <fullName evidence="3">Sulfotransferase</fullName>
        <ecNumber evidence="3">2.8.2.-</ecNumber>
    </recommendedName>
</protein>